<evidence type="ECO:0000313" key="4">
    <source>
        <dbReference type="EMBL" id="KAF8748844.1"/>
    </source>
</evidence>
<comment type="caution">
    <text evidence="4">The sequence shown here is derived from an EMBL/GenBank/DDBJ whole genome shotgun (WGS) entry which is preliminary data.</text>
</comment>
<dbReference type="AlphaFoldDB" id="A0A8H7I1L9"/>
<evidence type="ECO:0000259" key="3">
    <source>
        <dbReference type="Pfam" id="PF13358"/>
    </source>
</evidence>
<evidence type="ECO:0000256" key="1">
    <source>
        <dbReference type="SAM" id="MobiDB-lite"/>
    </source>
</evidence>
<dbReference type="Pfam" id="PF03732">
    <property type="entry name" value="Retrotrans_gag"/>
    <property type="match status" value="1"/>
</dbReference>
<sequence length="879" mass="98223">MSATPELDSAPGGADIRRNPTRTSQSSTFDEGPARRRGISGTSSVGTSRASSPTYTARGQSVMPASMPGSEDETTVIEDDSTVEHPSIVITDTSSLEPIVVQDTPPTLPATHNQPSNRSSVTIEDITAQEGDTTLRRHNLTGTTIRQARTRSTSNMGYHETALQSIPASITSSRRTSPVELDQRLGEPTLGHQPAALIAHQPQPQIPMQGLPLSRAAMADYEAKSHQVMPQIRVEAAISSAINDIKDDIALKMGPIKYIHANSSESAAALRQVGRDVADLNLQTNYIRRRLGEVSEEQRAAQTAHNHLANQVEDLQDKVDALPQLFQDVLVGRKSLEMPAHDGPEFVQYILLCLANAVKSSLVGNGLTAVQVKYIAQSRRYRQYVARQKPFLDKQKVLKRLEWACVNRFRNWDEAIWTDELQLGTGNHSVHPMVTWKPREAYLPECLALTFQSGHEALMVWGCISHGYKGPLIQLEMAPRLQLRNGRWRGGGFNSEGYVMQVLNGPLKDFIAQMEKVKGHRMLVVEDGAPAHKGKLAKQACEELGIKHIAHPPSSPDLNPIEPLWMELKRRVYSTPGARRSLEHLWNVTEAAWKSFTADDINKYTRKMPSWVTALVKIATMEERLLEAILEVDRKIGLPKEPEPEGTETESNSEEEDGDSLHLSRQRQSSPARRTSIPKEARLKQPNAFNGKRGTEAETFIMKMEMYFKEYPGTFTDERKIRATLTNMGEGEPVKWASPLMQKHLSDEPHEYLTSWNAFKAAFLLNFSDPSKRDRAIREINSLKQTGSAQIYASQFQILKEDLDWDEKALIDTFNKGLKINLQSELICMKITTPEIDNYSLEQIIEVAIRTDDILQQAASIKDTTTPPSILKKGKTNNY</sequence>
<evidence type="ECO:0000313" key="5">
    <source>
        <dbReference type="Proteomes" id="UP000614334"/>
    </source>
</evidence>
<protein>
    <submittedName>
        <fullName evidence="4">DDE superfamily endonuclease</fullName>
    </submittedName>
</protein>
<feature type="region of interest" description="Disordered" evidence="1">
    <location>
        <begin position="637"/>
        <end position="694"/>
    </location>
</feature>
<keyword evidence="4" id="KW-0378">Hydrolase</keyword>
<keyword evidence="4" id="KW-0540">Nuclease</keyword>
<reference evidence="4" key="1">
    <citation type="submission" date="2020-09" db="EMBL/GenBank/DDBJ databases">
        <title>Comparative genome analyses of four rice-infecting Rhizoctonia solani isolates reveal extensive enrichment of homogalacturonan modification genes.</title>
        <authorList>
            <person name="Lee D.-Y."/>
            <person name="Jeon J."/>
            <person name="Kim K.-T."/>
            <person name="Cheong K."/>
            <person name="Song H."/>
            <person name="Choi G."/>
            <person name="Ko J."/>
            <person name="Opiyo S.O."/>
            <person name="Zuo S."/>
            <person name="Madhav S."/>
            <person name="Lee Y.-H."/>
            <person name="Wang G.-L."/>
        </authorList>
    </citation>
    <scope>NUCLEOTIDE SEQUENCE</scope>
    <source>
        <strain evidence="4">AG1-IA B2</strain>
    </source>
</reference>
<feature type="region of interest" description="Disordered" evidence="1">
    <location>
        <begin position="1"/>
        <end position="75"/>
    </location>
</feature>
<dbReference type="InterPro" id="IPR005162">
    <property type="entry name" value="Retrotrans_gag_dom"/>
</dbReference>
<feature type="domain" description="Tc1-like transposase DDE" evidence="3">
    <location>
        <begin position="509"/>
        <end position="574"/>
    </location>
</feature>
<dbReference type="PANTHER" id="PTHR15503:SF22">
    <property type="entry name" value="TRANSPOSON TY3-I GAG POLYPROTEIN"/>
    <property type="match status" value="1"/>
</dbReference>
<dbReference type="Gene3D" id="3.30.420.10">
    <property type="entry name" value="Ribonuclease H-like superfamily/Ribonuclease H"/>
    <property type="match status" value="1"/>
</dbReference>
<accession>A0A8H7I1L9</accession>
<feature type="compositionally biased region" description="Polar residues" evidence="1">
    <location>
        <begin position="40"/>
        <end position="59"/>
    </location>
</feature>
<dbReference type="InterPro" id="IPR036397">
    <property type="entry name" value="RNaseH_sf"/>
</dbReference>
<keyword evidence="4" id="KW-0255">Endonuclease</keyword>
<evidence type="ECO:0000259" key="2">
    <source>
        <dbReference type="Pfam" id="PF03732"/>
    </source>
</evidence>
<proteinExistence type="predicted"/>
<dbReference type="EMBL" id="JACYCF010000033">
    <property type="protein sequence ID" value="KAF8748844.1"/>
    <property type="molecule type" value="Genomic_DNA"/>
</dbReference>
<dbReference type="InterPro" id="IPR038717">
    <property type="entry name" value="Tc1-like_DDE_dom"/>
</dbReference>
<dbReference type="Pfam" id="PF13358">
    <property type="entry name" value="DDE_3"/>
    <property type="match status" value="1"/>
</dbReference>
<feature type="domain" description="Retrotransposon gag" evidence="2">
    <location>
        <begin position="730"/>
        <end position="819"/>
    </location>
</feature>
<organism evidence="4 5">
    <name type="scientific">Rhizoctonia solani</name>
    <dbReference type="NCBI Taxonomy" id="456999"/>
    <lineage>
        <taxon>Eukaryota</taxon>
        <taxon>Fungi</taxon>
        <taxon>Dikarya</taxon>
        <taxon>Basidiomycota</taxon>
        <taxon>Agaricomycotina</taxon>
        <taxon>Agaricomycetes</taxon>
        <taxon>Cantharellales</taxon>
        <taxon>Ceratobasidiaceae</taxon>
        <taxon>Rhizoctonia</taxon>
    </lineage>
</organism>
<dbReference type="GO" id="GO:0004519">
    <property type="term" value="F:endonuclease activity"/>
    <property type="evidence" value="ECO:0007669"/>
    <property type="project" value="UniProtKB-KW"/>
</dbReference>
<dbReference type="Proteomes" id="UP000614334">
    <property type="component" value="Unassembled WGS sequence"/>
</dbReference>
<dbReference type="InterPro" id="IPR032567">
    <property type="entry name" value="RTL1-rel"/>
</dbReference>
<name>A0A8H7I1L9_9AGAM</name>
<dbReference type="PANTHER" id="PTHR15503">
    <property type="entry name" value="LDOC1 RELATED"/>
    <property type="match status" value="1"/>
</dbReference>
<gene>
    <name evidence="4" type="ORF">RHS01_10556</name>
</gene>
<feature type="compositionally biased region" description="Acidic residues" evidence="1">
    <location>
        <begin position="644"/>
        <end position="658"/>
    </location>
</feature>
<dbReference type="GO" id="GO:0003676">
    <property type="term" value="F:nucleic acid binding"/>
    <property type="evidence" value="ECO:0007669"/>
    <property type="project" value="InterPro"/>
</dbReference>